<dbReference type="RefSeq" id="YP_001039697.1">
    <property type="nucleotide sequence ID" value="NC_009015.1"/>
</dbReference>
<evidence type="ECO:0000313" key="2">
    <source>
        <dbReference type="Proteomes" id="UP000001793"/>
    </source>
</evidence>
<dbReference type="Proteomes" id="UP000001793">
    <property type="component" value="Segment"/>
</dbReference>
<reference evidence="1 2" key="1">
    <citation type="submission" date="2006-12" db="EMBL/GenBank/DDBJ databases">
        <title>Genomic analysis of Burkholderia ambifaria phage BcepF1, a member of the Bcep781- like phage supergroup.</title>
        <authorList>
            <person name="Summer E.J."/>
            <person name="Robinson S."/>
            <person name="Haines C."/>
            <person name="Adams B."/>
            <person name="Daggett M."/>
            <person name="Landua J."/>
            <person name="Swanson S."/>
            <person name="Vorndam W."/>
            <person name="Morrison W."/>
            <person name="Nail K."/>
            <person name="Gonzalez C."/>
            <person name="Young R."/>
        </authorList>
    </citation>
    <scope>NUCLEOTIDE SEQUENCE [LARGE SCALE GENOMIC DNA]</scope>
</reference>
<proteinExistence type="predicted"/>
<dbReference type="KEGG" id="vg:4818253"/>
<gene>
    <name evidence="1" type="ORF">BcepF1.013</name>
</gene>
<dbReference type="EMBL" id="EF153632">
    <property type="protein sequence ID" value="ABL96744.1"/>
    <property type="molecule type" value="Genomic_DNA"/>
</dbReference>
<sequence length="71" mass="8083">MVRVTVRQNFVEKDPIVFCQHPDEHIALKCVAAGFAAHCAKSGMRLDVHSEFVVDMLRQDFGYHVSIETDH</sequence>
<keyword evidence="2" id="KW-1185">Reference proteome</keyword>
<protein>
    <submittedName>
        <fullName evidence="1">Uncharacterized protein</fullName>
    </submittedName>
</protein>
<dbReference type="GeneID" id="4818253"/>
<organism evidence="1 2">
    <name type="scientific">Burkholderia phage BcepF1</name>
    <dbReference type="NCBI Taxonomy" id="2886897"/>
    <lineage>
        <taxon>Viruses</taxon>
        <taxon>Duplodnaviria</taxon>
        <taxon>Heunggongvirae</taxon>
        <taxon>Uroviricota</taxon>
        <taxon>Caudoviricetes</taxon>
        <taxon>Lindbergviridae</taxon>
        <taxon>Bcepfunavirus</taxon>
        <taxon>Bcepfunavirus bcepF1</taxon>
    </lineage>
</organism>
<evidence type="ECO:0000313" key="1">
    <source>
        <dbReference type="EMBL" id="ABL96744.1"/>
    </source>
</evidence>
<name>A1YZR7_9CAUD</name>
<accession>A1YZR7</accession>